<evidence type="ECO:0000256" key="2">
    <source>
        <dbReference type="PROSITE-ProRule" id="PRU00182"/>
    </source>
</evidence>
<gene>
    <name evidence="6" type="ORF">GTHE00462_LOCUS15633</name>
</gene>
<feature type="region of interest" description="Disordered" evidence="4">
    <location>
        <begin position="313"/>
        <end position="357"/>
    </location>
</feature>
<comment type="catalytic activity">
    <reaction evidence="3">
        <text>a uridine in RNA = a pseudouridine in RNA</text>
        <dbReference type="Rhea" id="RHEA:48348"/>
        <dbReference type="Rhea" id="RHEA-COMP:12068"/>
        <dbReference type="Rhea" id="RHEA-COMP:12069"/>
        <dbReference type="ChEBI" id="CHEBI:65314"/>
        <dbReference type="ChEBI" id="CHEBI:65315"/>
    </reaction>
</comment>
<organism evidence="6">
    <name type="scientific">Guillardia theta</name>
    <name type="common">Cryptophyte</name>
    <name type="synonym">Cryptomonas phi</name>
    <dbReference type="NCBI Taxonomy" id="55529"/>
    <lineage>
        <taxon>Eukaryota</taxon>
        <taxon>Cryptophyceae</taxon>
        <taxon>Pyrenomonadales</taxon>
        <taxon>Geminigeraceae</taxon>
        <taxon>Guillardia</taxon>
    </lineage>
</organism>
<sequence length="464" mass="52437">MASEERQAPTKKPTGKRNDPSNKRPQDKNRFLHPAETSCWQNEVKEWTFHYTERFRVVPPYRFEFGTSIKARWVGRLLLEVFSQEFPYFEDSLQYYTEAMELGRLRVNDEKASKDYRCRDGDVITHHVHRHEPPVTSEKIVIISDSDGILAVNKPSSIPIHPGGRYRRNSLLAILAKEHNMFDLHTVHRLDRLTSGLLLFGRSKAVAEMFRREFEDGNVQKQYLARVLGHVPPGTTLVDQPLACKNHREAIHEISSDGKPSQTRVTLLATGVGELEGQSLVLCEPLTGRTHQIRLHLQWLGCPIANDPLYGPAGVGSTSTAEQSADPPGEHEATCSVGEADSQDAVGKRDLDTALPRTNKKRRTELGIISEESARHDESLNLDANGWMDADCIHCRACRAEGCKGYYVPLKKKHDDSNAMLIWLHALTNKGATWSFRTPFPSWAEEFEEASQLLSKIDKLEQAK</sequence>
<dbReference type="EMBL" id="HBKN01019818">
    <property type="protein sequence ID" value="CAE2300392.1"/>
    <property type="molecule type" value="Transcribed_RNA"/>
</dbReference>
<dbReference type="Pfam" id="PF00849">
    <property type="entry name" value="PseudoU_synth_2"/>
    <property type="match status" value="1"/>
</dbReference>
<feature type="compositionally biased region" description="Basic and acidic residues" evidence="4">
    <location>
        <begin position="16"/>
        <end position="30"/>
    </location>
</feature>
<keyword evidence="2" id="KW-0694">RNA-binding</keyword>
<dbReference type="AlphaFoldDB" id="A0A7S4KNB6"/>
<comment type="function">
    <text evidence="3">Responsible for synthesis of pseudouridine from uracil.</text>
</comment>
<protein>
    <recommendedName>
        <fullName evidence="3">Pseudouridine synthase</fullName>
        <ecNumber evidence="3">5.4.99.-</ecNumber>
    </recommendedName>
</protein>
<dbReference type="Gene3D" id="3.30.2350.10">
    <property type="entry name" value="Pseudouridine synthase"/>
    <property type="match status" value="1"/>
</dbReference>
<dbReference type="GO" id="GO:0009982">
    <property type="term" value="F:pseudouridine synthase activity"/>
    <property type="evidence" value="ECO:0007669"/>
    <property type="project" value="InterPro"/>
</dbReference>
<dbReference type="InterPro" id="IPR020103">
    <property type="entry name" value="PsdUridine_synth_cat_dom_sf"/>
</dbReference>
<accession>A0A7S4KNB6</accession>
<evidence type="ECO:0000259" key="5">
    <source>
        <dbReference type="Pfam" id="PF00849"/>
    </source>
</evidence>
<dbReference type="PROSITE" id="PS50889">
    <property type="entry name" value="S4"/>
    <property type="match status" value="1"/>
</dbReference>
<feature type="region of interest" description="Disordered" evidence="4">
    <location>
        <begin position="1"/>
        <end position="32"/>
    </location>
</feature>
<dbReference type="PANTHER" id="PTHR21600">
    <property type="entry name" value="MITOCHONDRIAL RNA PSEUDOURIDINE SYNTHASE"/>
    <property type="match status" value="1"/>
</dbReference>
<feature type="active site" evidence="1">
    <location>
        <position position="191"/>
    </location>
</feature>
<evidence type="ECO:0000256" key="4">
    <source>
        <dbReference type="SAM" id="MobiDB-lite"/>
    </source>
</evidence>
<evidence type="ECO:0000256" key="3">
    <source>
        <dbReference type="RuleBase" id="RU362028"/>
    </source>
</evidence>
<proteinExistence type="inferred from homology"/>
<comment type="similarity">
    <text evidence="3">Belongs to the pseudouridine synthase RluA family.</text>
</comment>
<feature type="domain" description="Pseudouridine synthase RsuA/RluA-like" evidence="5">
    <location>
        <begin position="149"/>
        <end position="298"/>
    </location>
</feature>
<dbReference type="EC" id="5.4.99.-" evidence="3"/>
<dbReference type="InterPro" id="IPR006145">
    <property type="entry name" value="PsdUridine_synth_RsuA/RluA"/>
</dbReference>
<reference evidence="6" key="1">
    <citation type="submission" date="2021-01" db="EMBL/GenBank/DDBJ databases">
        <authorList>
            <person name="Corre E."/>
            <person name="Pelletier E."/>
            <person name="Niang G."/>
            <person name="Scheremetjew M."/>
            <person name="Finn R."/>
            <person name="Kale V."/>
            <person name="Holt S."/>
            <person name="Cochrane G."/>
            <person name="Meng A."/>
            <person name="Brown T."/>
            <person name="Cohen L."/>
        </authorList>
    </citation>
    <scope>NUCLEOTIDE SEQUENCE</scope>
    <source>
        <strain evidence="6">CCMP 2712</strain>
    </source>
</reference>
<dbReference type="PROSITE" id="PS01129">
    <property type="entry name" value="PSI_RLU"/>
    <property type="match status" value="1"/>
</dbReference>
<dbReference type="PANTHER" id="PTHR21600:SF40">
    <property type="entry name" value="PSEUDOURIDYLATE SYNTHASE RPUSD2"/>
    <property type="match status" value="1"/>
</dbReference>
<dbReference type="InterPro" id="IPR006224">
    <property type="entry name" value="PsdUridine_synth_RluA-like_CS"/>
</dbReference>
<dbReference type="SUPFAM" id="SSF55120">
    <property type="entry name" value="Pseudouridine synthase"/>
    <property type="match status" value="1"/>
</dbReference>
<dbReference type="NCBIfam" id="TIGR00005">
    <property type="entry name" value="rluA_subfam"/>
    <property type="match status" value="1"/>
</dbReference>
<evidence type="ECO:0000256" key="1">
    <source>
        <dbReference type="PIRSR" id="PIRSR606225-1"/>
    </source>
</evidence>
<dbReference type="GO" id="GO:0003723">
    <property type="term" value="F:RNA binding"/>
    <property type="evidence" value="ECO:0007669"/>
    <property type="project" value="UniProtKB-KW"/>
</dbReference>
<dbReference type="InterPro" id="IPR050188">
    <property type="entry name" value="RluA_PseudoU_synthase"/>
</dbReference>
<evidence type="ECO:0000313" key="6">
    <source>
        <dbReference type="EMBL" id="CAE2300392.1"/>
    </source>
</evidence>
<dbReference type="CDD" id="cd02557">
    <property type="entry name" value="PseudoU_synth_ScRIB2"/>
    <property type="match status" value="1"/>
</dbReference>
<keyword evidence="3" id="KW-0413">Isomerase</keyword>
<dbReference type="InterPro" id="IPR006225">
    <property type="entry name" value="PsdUridine_synth_RluC/D"/>
</dbReference>
<dbReference type="GO" id="GO:0000455">
    <property type="term" value="P:enzyme-directed rRNA pseudouridine synthesis"/>
    <property type="evidence" value="ECO:0007669"/>
    <property type="project" value="TreeGrafter"/>
</dbReference>
<name>A0A7S4KNB6_GUITH</name>